<protein>
    <submittedName>
        <fullName evidence="1">LRR domain containing protein</fullName>
    </submittedName>
</protein>
<keyword evidence="2" id="KW-1185">Reference proteome</keyword>
<dbReference type="EMBL" id="JXTB01000181">
    <property type="protein sequence ID" value="PON55621.1"/>
    <property type="molecule type" value="Genomic_DNA"/>
</dbReference>
<dbReference type="Proteomes" id="UP000237105">
    <property type="component" value="Unassembled WGS sequence"/>
</dbReference>
<dbReference type="Gene3D" id="3.80.10.10">
    <property type="entry name" value="Ribonuclease Inhibitor"/>
    <property type="match status" value="1"/>
</dbReference>
<sequence>MEVEWCRTRTQDYWNEDSNYKAGEQCLKTLAMRYFFHEVEKNNYGEIVKFKIHVLVHEFGRFVSHGSDVAYHFNLSSLSAAQIPRSKLEKLRTVVLSDSKISAPLDLDMVSSLKQVRTLSLPRSGITELPSEIGRTLLTQLPKAIQSLTRLRLLDIFVVAYDDHLVNNRVTTLASLNELKLLRVCLLIHCIIGNDEDISDAEKAKLKDEKCWK</sequence>
<proteinExistence type="predicted"/>
<evidence type="ECO:0000313" key="1">
    <source>
        <dbReference type="EMBL" id="PON55621.1"/>
    </source>
</evidence>
<evidence type="ECO:0000313" key="2">
    <source>
        <dbReference type="Proteomes" id="UP000237105"/>
    </source>
</evidence>
<dbReference type="SUPFAM" id="SSF52058">
    <property type="entry name" value="L domain-like"/>
    <property type="match status" value="1"/>
</dbReference>
<dbReference type="AlphaFoldDB" id="A0A2P5C3N6"/>
<comment type="caution">
    <text evidence="1">The sequence shown here is derived from an EMBL/GenBank/DDBJ whole genome shotgun (WGS) entry which is preliminary data.</text>
</comment>
<reference evidence="2" key="1">
    <citation type="submission" date="2016-06" db="EMBL/GenBank/DDBJ databases">
        <title>Parallel loss of symbiosis genes in relatives of nitrogen-fixing non-legume Parasponia.</title>
        <authorList>
            <person name="Van Velzen R."/>
            <person name="Holmer R."/>
            <person name="Bu F."/>
            <person name="Rutten L."/>
            <person name="Van Zeijl A."/>
            <person name="Liu W."/>
            <person name="Santuari L."/>
            <person name="Cao Q."/>
            <person name="Sharma T."/>
            <person name="Shen D."/>
            <person name="Roswanjaya Y."/>
            <person name="Wardhani T."/>
            <person name="Kalhor M.S."/>
            <person name="Jansen J."/>
            <person name="Van den Hoogen J."/>
            <person name="Gungor B."/>
            <person name="Hartog M."/>
            <person name="Hontelez J."/>
            <person name="Verver J."/>
            <person name="Yang W.-C."/>
            <person name="Schijlen E."/>
            <person name="Repin R."/>
            <person name="Schilthuizen M."/>
            <person name="Schranz E."/>
            <person name="Heidstra R."/>
            <person name="Miyata K."/>
            <person name="Fedorova E."/>
            <person name="Kohlen W."/>
            <person name="Bisseling T."/>
            <person name="Smit S."/>
            <person name="Geurts R."/>
        </authorList>
    </citation>
    <scope>NUCLEOTIDE SEQUENCE [LARGE SCALE GENOMIC DNA]</scope>
    <source>
        <strain evidence="2">cv. WU1-14</strain>
    </source>
</reference>
<organism evidence="1 2">
    <name type="scientific">Parasponia andersonii</name>
    <name type="common">Sponia andersonii</name>
    <dbReference type="NCBI Taxonomy" id="3476"/>
    <lineage>
        <taxon>Eukaryota</taxon>
        <taxon>Viridiplantae</taxon>
        <taxon>Streptophyta</taxon>
        <taxon>Embryophyta</taxon>
        <taxon>Tracheophyta</taxon>
        <taxon>Spermatophyta</taxon>
        <taxon>Magnoliopsida</taxon>
        <taxon>eudicotyledons</taxon>
        <taxon>Gunneridae</taxon>
        <taxon>Pentapetalae</taxon>
        <taxon>rosids</taxon>
        <taxon>fabids</taxon>
        <taxon>Rosales</taxon>
        <taxon>Cannabaceae</taxon>
        <taxon>Parasponia</taxon>
    </lineage>
</organism>
<gene>
    <name evidence="1" type="ORF">PanWU01x14_186890</name>
</gene>
<name>A0A2P5C3N6_PARAD</name>
<dbReference type="InterPro" id="IPR032675">
    <property type="entry name" value="LRR_dom_sf"/>
</dbReference>
<accession>A0A2P5C3N6</accession>